<dbReference type="InterPro" id="IPR017853">
    <property type="entry name" value="GH"/>
</dbReference>
<comment type="similarity">
    <text evidence="1">Belongs to the glycosyl hydrolase 20 family.</text>
</comment>
<evidence type="ECO:0000256" key="2">
    <source>
        <dbReference type="ARBA" id="ARBA00022801"/>
    </source>
</evidence>
<reference evidence="5" key="1">
    <citation type="journal article" date="2019" name="Int. J. Syst. Evol. Microbiol.">
        <title>The Global Catalogue of Microorganisms (GCM) 10K type strain sequencing project: providing services to taxonomists for standard genome sequencing and annotation.</title>
        <authorList>
            <consortium name="The Broad Institute Genomics Platform"/>
            <consortium name="The Broad Institute Genome Sequencing Center for Infectious Disease"/>
            <person name="Wu L."/>
            <person name="Ma J."/>
        </authorList>
    </citation>
    <scope>NUCLEOTIDE SEQUENCE [LARGE SCALE GENOMIC DNA]</scope>
    <source>
        <strain evidence="5">JCM 15592</strain>
    </source>
</reference>
<proteinExistence type="inferred from homology"/>
<gene>
    <name evidence="4" type="ORF">GCM10009811_20650</name>
</gene>
<evidence type="ECO:0000313" key="5">
    <source>
        <dbReference type="Proteomes" id="UP001499938"/>
    </source>
</evidence>
<name>A0ABP4XW00_9MICO</name>
<evidence type="ECO:0000313" key="4">
    <source>
        <dbReference type="EMBL" id="GAA1796275.1"/>
    </source>
</evidence>
<organism evidence="4 5">
    <name type="scientific">Nostocoides veronense</name>
    <dbReference type="NCBI Taxonomy" id="330836"/>
    <lineage>
        <taxon>Bacteria</taxon>
        <taxon>Bacillati</taxon>
        <taxon>Actinomycetota</taxon>
        <taxon>Actinomycetes</taxon>
        <taxon>Micrococcales</taxon>
        <taxon>Intrasporangiaceae</taxon>
        <taxon>Nostocoides</taxon>
    </lineage>
</organism>
<dbReference type="SUPFAM" id="SSF51445">
    <property type="entry name" value="(Trans)glycosidases"/>
    <property type="match status" value="1"/>
</dbReference>
<accession>A0ABP4XW00</accession>
<evidence type="ECO:0000259" key="3">
    <source>
        <dbReference type="Pfam" id="PF00728"/>
    </source>
</evidence>
<dbReference type="EMBL" id="BAAAPO010000033">
    <property type="protein sequence ID" value="GAA1796275.1"/>
    <property type="molecule type" value="Genomic_DNA"/>
</dbReference>
<protein>
    <recommendedName>
        <fullName evidence="3">Glycoside hydrolase family 20 catalytic domain-containing protein</fullName>
    </recommendedName>
</protein>
<keyword evidence="5" id="KW-1185">Reference proteome</keyword>
<dbReference type="Pfam" id="PF00728">
    <property type="entry name" value="Glyco_hydro_20"/>
    <property type="match status" value="1"/>
</dbReference>
<dbReference type="Gene3D" id="3.20.20.80">
    <property type="entry name" value="Glycosidases"/>
    <property type="match status" value="1"/>
</dbReference>
<dbReference type="InterPro" id="IPR015883">
    <property type="entry name" value="Glyco_hydro_20_cat"/>
</dbReference>
<keyword evidence="2" id="KW-0378">Hydrolase</keyword>
<comment type="caution">
    <text evidence="4">The sequence shown here is derived from an EMBL/GenBank/DDBJ whole genome shotgun (WGS) entry which is preliminary data.</text>
</comment>
<evidence type="ECO:0000256" key="1">
    <source>
        <dbReference type="ARBA" id="ARBA00006285"/>
    </source>
</evidence>
<sequence>MQGCLWGEYLPTPERVSDMAFPRFIALAELANGRDRMSYGEFVERARAMSIRLSELGIRGRPIAG</sequence>
<dbReference type="Proteomes" id="UP001499938">
    <property type="component" value="Unassembled WGS sequence"/>
</dbReference>
<feature type="domain" description="Glycoside hydrolase family 20 catalytic" evidence="3">
    <location>
        <begin position="1"/>
        <end position="31"/>
    </location>
</feature>